<dbReference type="RefSeq" id="WP_209666940.1">
    <property type="nucleotide sequence ID" value="NZ_JAGGMS010000001.1"/>
</dbReference>
<organism evidence="1 2">
    <name type="scientific">Amycolatopsis magusensis</name>
    <dbReference type="NCBI Taxonomy" id="882444"/>
    <lineage>
        <taxon>Bacteria</taxon>
        <taxon>Bacillati</taxon>
        <taxon>Actinomycetota</taxon>
        <taxon>Actinomycetes</taxon>
        <taxon>Pseudonocardiales</taxon>
        <taxon>Pseudonocardiaceae</taxon>
        <taxon>Amycolatopsis</taxon>
    </lineage>
</organism>
<proteinExistence type="predicted"/>
<sequence>MTELQETPSPATTLDTAASAALWRPFVDEPVLTPRMALGWDATDLADRERLTRYLSALVAARRAPVHLNVAFNAAYFGYDLTTGGYVGGPLRLEDFPGVRFGETTEALPVGAMVNIAAGEHPLYAEIAYKEGAHPELSPDGTVPAWLSGAPAGAVGPGVTDAGAGEVVLRERLVADVDAFGQDFSLTRPRLDRLRRRGRWLDADGHLLLDARYHSRSEADLDDTTLYARYLLTRARTQLLSMAAPMPLSTVLSDQAGEEQLAAALSGVLGTIADALASLPELRLWRGYAMTRASLAARLADPGPLGGDDLGSLAAGLARSAVPSARGRWAPDRAVTYTAIGPRLRTMHDSAAQLVGAGYATAVCHANVVISDYARRETDDTTGLLHGQVHLRLDDPWQGGGVWRGEHPTSRYTHVDPVEALGLGWQSTVDDLEPELALRPSPDETDTAPEPEEADEFDALVVSDSQLSWTHALRLTHLLEQRLALPDHVATQMRDSGLTGVSLRLLLSHDGYDLDPDEATQTVQTRLSGRPQLTGVDWPLEFFPGIVLTSTWGRGASVIRATTTLLDTAVTLDDIQIEHRYDPRILTRDAAPGQPARGATARRPAPATLTLPQRVLRAVRRLGLLDPDGRAVLLRTHLPRAVYGTADSASVAELDSAVAELIAAGALRTGTVTIDVHGRPCVTDLDGAPTAQTLVYEPRPLTGPPRAAASPHAAGALEQKYLRTHHVAGHLRWIKDRGQTATDKAKQAYRRDRERFGLGGAAELPEGYTYISPFNRNVS</sequence>
<name>A0ABS4PWN6_9PSEU</name>
<keyword evidence="2" id="KW-1185">Reference proteome</keyword>
<gene>
    <name evidence="1" type="ORF">JOM49_005367</name>
</gene>
<reference evidence="1 2" key="1">
    <citation type="submission" date="2021-03" db="EMBL/GenBank/DDBJ databases">
        <title>Sequencing the genomes of 1000 actinobacteria strains.</title>
        <authorList>
            <person name="Klenk H.-P."/>
        </authorList>
    </citation>
    <scope>NUCLEOTIDE SEQUENCE [LARGE SCALE GENOMIC DNA]</scope>
    <source>
        <strain evidence="1 2">DSM 45510</strain>
    </source>
</reference>
<dbReference type="Proteomes" id="UP000741013">
    <property type="component" value="Unassembled WGS sequence"/>
</dbReference>
<protein>
    <submittedName>
        <fullName evidence="1">Uncharacterized protein</fullName>
    </submittedName>
</protein>
<comment type="caution">
    <text evidence="1">The sequence shown here is derived from an EMBL/GenBank/DDBJ whole genome shotgun (WGS) entry which is preliminary data.</text>
</comment>
<evidence type="ECO:0000313" key="2">
    <source>
        <dbReference type="Proteomes" id="UP000741013"/>
    </source>
</evidence>
<accession>A0ABS4PWN6</accession>
<dbReference type="EMBL" id="JAGGMS010000001">
    <property type="protein sequence ID" value="MBP2183841.1"/>
    <property type="molecule type" value="Genomic_DNA"/>
</dbReference>
<evidence type="ECO:0000313" key="1">
    <source>
        <dbReference type="EMBL" id="MBP2183841.1"/>
    </source>
</evidence>